<name>A0ABD6S0V3_BACTU</name>
<dbReference type="EMBL" id="NTYF01000119">
    <property type="protein sequence ID" value="PER46253.1"/>
    <property type="molecule type" value="Genomic_DNA"/>
</dbReference>
<organism evidence="1 2">
    <name type="scientific">Bacillus thuringiensis</name>
    <dbReference type="NCBI Taxonomy" id="1428"/>
    <lineage>
        <taxon>Bacteria</taxon>
        <taxon>Bacillati</taxon>
        <taxon>Bacillota</taxon>
        <taxon>Bacilli</taxon>
        <taxon>Bacillales</taxon>
        <taxon>Bacillaceae</taxon>
        <taxon>Bacillus</taxon>
        <taxon>Bacillus cereus group</taxon>
    </lineage>
</organism>
<evidence type="ECO:0000313" key="2">
    <source>
        <dbReference type="Proteomes" id="UP000219897"/>
    </source>
</evidence>
<sequence length="79" mass="9511">MFYRKGTQDGKGVACFTGRVRKMGKVLHVLQEGYARWERCCMFTGRVRKMGKVLHIIFNKYKKRRRKIRLLYLRPNNIC</sequence>
<dbReference type="AlphaFoldDB" id="A0ABD6S0V3"/>
<evidence type="ECO:0000313" key="1">
    <source>
        <dbReference type="EMBL" id="PER46253.1"/>
    </source>
</evidence>
<comment type="caution">
    <text evidence="1">The sequence shown here is derived from an EMBL/GenBank/DDBJ whole genome shotgun (WGS) entry which is preliminary data.</text>
</comment>
<gene>
    <name evidence="1" type="ORF">CN495_26430</name>
</gene>
<proteinExistence type="predicted"/>
<dbReference type="Proteomes" id="UP000219897">
    <property type="component" value="Unassembled WGS sequence"/>
</dbReference>
<accession>A0ABD6S0V3</accession>
<reference evidence="1 2" key="1">
    <citation type="submission" date="2017-09" db="EMBL/GenBank/DDBJ databases">
        <title>Large-scale bioinformatics analysis of Bacillus genomes uncovers conserved roles of natural products in bacterial physiology.</title>
        <authorList>
            <consortium name="Agbiome Team Llc"/>
            <person name="Bleich R.M."/>
            <person name="Kirk G.J."/>
            <person name="Santa Maria K.C."/>
            <person name="Allen S.E."/>
            <person name="Farag S."/>
            <person name="Shank E.A."/>
            <person name="Bowers A."/>
        </authorList>
    </citation>
    <scope>NUCLEOTIDE SEQUENCE [LARGE SCALE GENOMIC DNA]</scope>
    <source>
        <strain evidence="1 2">AFS005140</strain>
    </source>
</reference>
<protein>
    <submittedName>
        <fullName evidence="1">Uncharacterized protein</fullName>
    </submittedName>
</protein>